<evidence type="ECO:0000259" key="1">
    <source>
        <dbReference type="PROSITE" id="PS50943"/>
    </source>
</evidence>
<dbReference type="CDD" id="cd00093">
    <property type="entry name" value="HTH_XRE"/>
    <property type="match status" value="1"/>
</dbReference>
<sequence>MPTPTVRRLQLGHELRHLREDAGCDLAEAGRAIGKAESTISRLESGQTGLKRQVLEQLVDFYAGKVRVRVDRSFYLDLAKGSEQRGRWTGYRAIYHKYARMMVDLEADASTIRKYQVEIIPGLLQTPAYLQAIHAEAVPQVVPNLDDVLSARAERQQIFTKPEAPELGFVLSESALLTMVGTSEIMREQLEHLVEIADLPNVHLQVLPFRARTHPDVRPQAFTMFRIDAPGNSGPLEFVYLEEMHDGKYLDDREDVDLYNRLWSRLVGAALDPVKSRDKVLEVAKSY</sequence>
<proteinExistence type="predicted"/>
<dbReference type="OrthoDB" id="4285266at2"/>
<dbReference type="PROSITE" id="PS50943">
    <property type="entry name" value="HTH_CROC1"/>
    <property type="match status" value="1"/>
</dbReference>
<dbReference type="RefSeq" id="WP_132486999.1">
    <property type="nucleotide sequence ID" value="NZ_SMKW01000024.1"/>
</dbReference>
<name>A0A4R4YW27_9PSEU</name>
<dbReference type="GO" id="GO:0003677">
    <property type="term" value="F:DNA binding"/>
    <property type="evidence" value="ECO:0007669"/>
    <property type="project" value="InterPro"/>
</dbReference>
<dbReference type="SMART" id="SM00530">
    <property type="entry name" value="HTH_XRE"/>
    <property type="match status" value="1"/>
</dbReference>
<dbReference type="EMBL" id="SMKW01000024">
    <property type="protein sequence ID" value="TDD49648.1"/>
    <property type="molecule type" value="Genomic_DNA"/>
</dbReference>
<dbReference type="InterPro" id="IPR043917">
    <property type="entry name" value="DUF5753"/>
</dbReference>
<dbReference type="Gene3D" id="1.10.260.40">
    <property type="entry name" value="lambda repressor-like DNA-binding domains"/>
    <property type="match status" value="1"/>
</dbReference>
<accession>A0A4R4YW27</accession>
<dbReference type="InterPro" id="IPR010982">
    <property type="entry name" value="Lambda_DNA-bd_dom_sf"/>
</dbReference>
<comment type="caution">
    <text evidence="2">The sequence shown here is derived from an EMBL/GenBank/DDBJ whole genome shotgun (WGS) entry which is preliminary data.</text>
</comment>
<gene>
    <name evidence="2" type="ORF">E1288_19255</name>
</gene>
<dbReference type="Proteomes" id="UP000294947">
    <property type="component" value="Unassembled WGS sequence"/>
</dbReference>
<dbReference type="Pfam" id="PF19054">
    <property type="entry name" value="DUF5753"/>
    <property type="match status" value="1"/>
</dbReference>
<reference evidence="2 3" key="1">
    <citation type="submission" date="2019-03" db="EMBL/GenBank/DDBJ databases">
        <title>Draft genome sequences of novel Actinobacteria.</title>
        <authorList>
            <person name="Sahin N."/>
            <person name="Ay H."/>
            <person name="Saygin H."/>
        </authorList>
    </citation>
    <scope>NUCLEOTIDE SEQUENCE [LARGE SCALE GENOMIC DNA]</scope>
    <source>
        <strain evidence="2 3">7K502</strain>
    </source>
</reference>
<protein>
    <submittedName>
        <fullName evidence="2">XRE family transcriptional regulator</fullName>
    </submittedName>
</protein>
<feature type="domain" description="HTH cro/C1-type" evidence="1">
    <location>
        <begin position="15"/>
        <end position="69"/>
    </location>
</feature>
<evidence type="ECO:0000313" key="2">
    <source>
        <dbReference type="EMBL" id="TDD49648.1"/>
    </source>
</evidence>
<keyword evidence="3" id="KW-1185">Reference proteome</keyword>
<dbReference type="AlphaFoldDB" id="A0A4R4YW27"/>
<dbReference type="InterPro" id="IPR001387">
    <property type="entry name" value="Cro/C1-type_HTH"/>
</dbReference>
<dbReference type="Pfam" id="PF13560">
    <property type="entry name" value="HTH_31"/>
    <property type="match status" value="1"/>
</dbReference>
<evidence type="ECO:0000313" key="3">
    <source>
        <dbReference type="Proteomes" id="UP000294947"/>
    </source>
</evidence>
<dbReference type="SUPFAM" id="SSF47413">
    <property type="entry name" value="lambda repressor-like DNA-binding domains"/>
    <property type="match status" value="1"/>
</dbReference>
<organism evidence="2 3">
    <name type="scientific">Saccharopolyspora elongata</name>
    <dbReference type="NCBI Taxonomy" id="2530387"/>
    <lineage>
        <taxon>Bacteria</taxon>
        <taxon>Bacillati</taxon>
        <taxon>Actinomycetota</taxon>
        <taxon>Actinomycetes</taxon>
        <taxon>Pseudonocardiales</taxon>
        <taxon>Pseudonocardiaceae</taxon>
        <taxon>Saccharopolyspora</taxon>
    </lineage>
</organism>